<gene>
    <name evidence="3" type="primary">tagA</name>
    <name evidence="3" type="ORF">DOQ08_01249</name>
</gene>
<dbReference type="CDD" id="cd06533">
    <property type="entry name" value="Glyco_transf_WecG_TagA"/>
    <property type="match status" value="1"/>
</dbReference>
<protein>
    <submittedName>
        <fullName evidence="3">Putative N-acetylmannosaminyltransferase</fullName>
        <ecNumber evidence="3">2.4.1.187</ecNumber>
    </submittedName>
</protein>
<dbReference type="RefSeq" id="WP_165823624.1">
    <property type="nucleotide sequence ID" value="NZ_QMDL01000002.1"/>
</dbReference>
<accession>A0A3M2RFH9</accession>
<dbReference type="Pfam" id="PF03808">
    <property type="entry name" value="Glyco_tran_WecG"/>
    <property type="match status" value="1"/>
</dbReference>
<evidence type="ECO:0000313" key="3">
    <source>
        <dbReference type="EMBL" id="RMJ03929.1"/>
    </source>
</evidence>
<dbReference type="PANTHER" id="PTHR34136:SF1">
    <property type="entry name" value="UDP-N-ACETYL-D-MANNOSAMINURONIC ACID TRANSFERASE"/>
    <property type="match status" value="1"/>
</dbReference>
<keyword evidence="2 3" id="KW-0808">Transferase</keyword>
<keyword evidence="1 3" id="KW-0328">Glycosyltransferase</keyword>
<sequence>MDLMRRDFIFDVGIVSEDFDNAIDLIAHSLENGLPFTLVFLNSNLLDYYYNRKLDLDLKNENVFIFPDGIFLDLCNILFNGKRFKANLNGTDVCPKVLDLLDPEASVSIVGGDSDLHNLVRQRLSGSYDVNLGCLYSGFFRNEQEKHAVINDIIEKNVEVIFVAMGNPLQENFVQELRDAGFQGAAICVGAFFNFFVGLEKRAPRILRIVRMEWFYRFVNSPRRLFKRYFLAGPRLFLLVVIYNLRSRFRLSD</sequence>
<comment type="caution">
    <text evidence="3">The sequence shown here is derived from an EMBL/GenBank/DDBJ whole genome shotgun (WGS) entry which is preliminary data.</text>
</comment>
<name>A0A3M2RFH9_9GAMM</name>
<dbReference type="EC" id="2.4.1.187" evidence="3"/>
<dbReference type="EMBL" id="QMDL01000002">
    <property type="protein sequence ID" value="RMJ03929.1"/>
    <property type="molecule type" value="Genomic_DNA"/>
</dbReference>
<evidence type="ECO:0000256" key="1">
    <source>
        <dbReference type="ARBA" id="ARBA00022676"/>
    </source>
</evidence>
<dbReference type="PANTHER" id="PTHR34136">
    <property type="match status" value="1"/>
</dbReference>
<keyword evidence="4" id="KW-1185">Reference proteome</keyword>
<dbReference type="NCBIfam" id="TIGR00696">
    <property type="entry name" value="wecG_tagA_cpsF"/>
    <property type="match status" value="1"/>
</dbReference>
<evidence type="ECO:0000256" key="2">
    <source>
        <dbReference type="ARBA" id="ARBA00022679"/>
    </source>
</evidence>
<proteinExistence type="predicted"/>
<dbReference type="InterPro" id="IPR004629">
    <property type="entry name" value="WecG_TagA_CpsF"/>
</dbReference>
<dbReference type="Proteomes" id="UP000265903">
    <property type="component" value="Unassembled WGS sequence"/>
</dbReference>
<dbReference type="AlphaFoldDB" id="A0A3M2RFH9"/>
<dbReference type="GO" id="GO:0047244">
    <property type="term" value="F:N-acetylglucosaminyldiphosphoundecaprenol N-acetyl-beta-D-mannosaminyltransferase activity"/>
    <property type="evidence" value="ECO:0007669"/>
    <property type="project" value="UniProtKB-EC"/>
</dbReference>
<organism evidence="3 4">
    <name type="scientific">Marinobacter litoralis</name>
    <dbReference type="NCBI Taxonomy" id="187981"/>
    <lineage>
        <taxon>Bacteria</taxon>
        <taxon>Pseudomonadati</taxon>
        <taxon>Pseudomonadota</taxon>
        <taxon>Gammaproteobacteria</taxon>
        <taxon>Pseudomonadales</taxon>
        <taxon>Marinobacteraceae</taxon>
        <taxon>Marinobacter</taxon>
    </lineage>
</organism>
<evidence type="ECO:0000313" key="4">
    <source>
        <dbReference type="Proteomes" id="UP000265903"/>
    </source>
</evidence>
<reference evidence="3 4" key="1">
    <citation type="submission" date="2018-08" db="EMBL/GenBank/DDBJ databases">
        <title>Whole Genome Sequence of the Moderate Halophilic Marine Bacterium Marinobacter litoralis Sw-45.</title>
        <authorList>
            <person name="Musa H."/>
        </authorList>
    </citation>
    <scope>NUCLEOTIDE SEQUENCE [LARGE SCALE GENOMIC DNA]</scope>
    <source>
        <strain evidence="3 4">Sw-45</strain>
    </source>
</reference>